<gene>
    <name evidence="11" type="ORF">S12H4_38904</name>
</gene>
<accession>X1TX41</accession>
<proteinExistence type="inferred from homology"/>
<evidence type="ECO:0000256" key="1">
    <source>
        <dbReference type="ARBA" id="ARBA00004496"/>
    </source>
</evidence>
<reference evidence="11" key="1">
    <citation type="journal article" date="2014" name="Front. Microbiol.">
        <title>High frequency of phylogenetically diverse reductive dehalogenase-homologous genes in deep subseafloor sedimentary metagenomes.</title>
        <authorList>
            <person name="Kawai M."/>
            <person name="Futagami T."/>
            <person name="Toyoda A."/>
            <person name="Takaki Y."/>
            <person name="Nishi S."/>
            <person name="Hori S."/>
            <person name="Arai W."/>
            <person name="Tsubouchi T."/>
            <person name="Morono Y."/>
            <person name="Uchiyama I."/>
            <person name="Ito T."/>
            <person name="Fujiyama A."/>
            <person name="Inagaki F."/>
            <person name="Takami H."/>
        </authorList>
    </citation>
    <scope>NUCLEOTIDE SEQUENCE</scope>
    <source>
        <strain evidence="11">Expedition CK06-06</strain>
    </source>
</reference>
<dbReference type="PANTHER" id="PTHR30478">
    <property type="entry name" value="DNA POLYMERASE III SUBUNIT BETA"/>
    <property type="match status" value="1"/>
</dbReference>
<comment type="similarity">
    <text evidence="2">Belongs to the beta sliding clamp family.</text>
</comment>
<evidence type="ECO:0000256" key="2">
    <source>
        <dbReference type="ARBA" id="ARBA00010752"/>
    </source>
</evidence>
<evidence type="ECO:0000256" key="6">
    <source>
        <dbReference type="ARBA" id="ARBA00022705"/>
    </source>
</evidence>
<evidence type="ECO:0000256" key="5">
    <source>
        <dbReference type="ARBA" id="ARBA00022695"/>
    </source>
</evidence>
<keyword evidence="4" id="KW-0808">Transferase</keyword>
<dbReference type="Gene3D" id="3.10.150.10">
    <property type="entry name" value="DNA Polymerase III, subunit A, domain 2"/>
    <property type="match status" value="2"/>
</dbReference>
<dbReference type="GO" id="GO:0008408">
    <property type="term" value="F:3'-5' exonuclease activity"/>
    <property type="evidence" value="ECO:0007669"/>
    <property type="project" value="InterPro"/>
</dbReference>
<dbReference type="InterPro" id="IPR022634">
    <property type="entry name" value="DNA_polIII_beta_N"/>
</dbReference>
<keyword evidence="8" id="KW-0238">DNA-binding</keyword>
<dbReference type="NCBIfam" id="TIGR00663">
    <property type="entry name" value="dnan"/>
    <property type="match status" value="1"/>
</dbReference>
<dbReference type="CDD" id="cd00140">
    <property type="entry name" value="beta_clamp"/>
    <property type="match status" value="1"/>
</dbReference>
<evidence type="ECO:0000256" key="8">
    <source>
        <dbReference type="ARBA" id="ARBA00023125"/>
    </source>
</evidence>
<keyword evidence="3" id="KW-0963">Cytoplasm</keyword>
<keyword evidence="6" id="KW-0235">DNA replication</keyword>
<dbReference type="GO" id="GO:0005737">
    <property type="term" value="C:cytoplasm"/>
    <property type="evidence" value="ECO:0007669"/>
    <property type="project" value="UniProtKB-SubCell"/>
</dbReference>
<comment type="caution">
    <text evidence="11">The sequence shown here is derived from an EMBL/GenBank/DDBJ whole genome shotgun (WGS) entry which is preliminary data.</text>
</comment>
<dbReference type="EMBL" id="BARW01023460">
    <property type="protein sequence ID" value="GAI95936.1"/>
    <property type="molecule type" value="Genomic_DNA"/>
</dbReference>
<dbReference type="InterPro" id="IPR001001">
    <property type="entry name" value="DNA_polIII_beta"/>
</dbReference>
<feature type="domain" description="DNA polymerase III beta sliding clamp N-terminal" evidence="9">
    <location>
        <begin position="1"/>
        <end position="117"/>
    </location>
</feature>
<evidence type="ECO:0008006" key="12">
    <source>
        <dbReference type="Google" id="ProtNLM"/>
    </source>
</evidence>
<evidence type="ECO:0000256" key="7">
    <source>
        <dbReference type="ARBA" id="ARBA00022932"/>
    </source>
</evidence>
<organism evidence="11">
    <name type="scientific">marine sediment metagenome</name>
    <dbReference type="NCBI Taxonomy" id="412755"/>
    <lineage>
        <taxon>unclassified sequences</taxon>
        <taxon>metagenomes</taxon>
        <taxon>ecological metagenomes</taxon>
    </lineage>
</organism>
<dbReference type="GO" id="GO:0003677">
    <property type="term" value="F:DNA binding"/>
    <property type="evidence" value="ECO:0007669"/>
    <property type="project" value="UniProtKB-KW"/>
</dbReference>
<dbReference type="GO" id="GO:0003887">
    <property type="term" value="F:DNA-directed DNA polymerase activity"/>
    <property type="evidence" value="ECO:0007669"/>
    <property type="project" value="UniProtKB-KW"/>
</dbReference>
<evidence type="ECO:0000259" key="10">
    <source>
        <dbReference type="Pfam" id="PF02767"/>
    </source>
</evidence>
<dbReference type="Pfam" id="PF02767">
    <property type="entry name" value="DNA_pol3_beta_2"/>
    <property type="match status" value="1"/>
</dbReference>
<dbReference type="GO" id="GO:0006271">
    <property type="term" value="P:DNA strand elongation involved in DNA replication"/>
    <property type="evidence" value="ECO:0007669"/>
    <property type="project" value="TreeGrafter"/>
</dbReference>
<dbReference type="InterPro" id="IPR046938">
    <property type="entry name" value="DNA_clamp_sf"/>
</dbReference>
<keyword evidence="5" id="KW-0548">Nucleotidyltransferase</keyword>
<evidence type="ECO:0000259" key="9">
    <source>
        <dbReference type="Pfam" id="PF00712"/>
    </source>
</evidence>
<evidence type="ECO:0000313" key="11">
    <source>
        <dbReference type="EMBL" id="GAI95936.1"/>
    </source>
</evidence>
<comment type="subcellular location">
    <subcellularLocation>
        <location evidence="1">Cytoplasm</location>
    </subcellularLocation>
</comment>
<dbReference type="PANTHER" id="PTHR30478:SF0">
    <property type="entry name" value="BETA SLIDING CLAMP"/>
    <property type="match status" value="1"/>
</dbReference>
<protein>
    <recommendedName>
        <fullName evidence="12">DNA polymerase III beta sliding clamp N-terminal domain-containing protein</fullName>
    </recommendedName>
</protein>
<sequence length="231" mass="25899">MKIKALRSSFLEGVQIANRAISQRSLLPILSGILIESDKNMNLCATDLETTVFTKVDSKVERKGKTVIPSRLILDILRNLPEATVEIELIPDESRVTIKCEKSTFNLNALPAKDFPTPPSILEKNKCSLSFNSFKEAINSVIKAASTDETRPMLTGVLMEIEKNTLKMVSTDSYRLALRKLKIKKGPKEKMRALVPAKVLSEIMRLPIKDEESIEIVLGENLISFGTKWQR</sequence>
<dbReference type="SUPFAM" id="SSF55979">
    <property type="entry name" value="DNA clamp"/>
    <property type="match status" value="2"/>
</dbReference>
<evidence type="ECO:0000256" key="4">
    <source>
        <dbReference type="ARBA" id="ARBA00022679"/>
    </source>
</evidence>
<dbReference type="InterPro" id="IPR022637">
    <property type="entry name" value="DNA_polIII_beta_cen"/>
</dbReference>
<dbReference type="GO" id="GO:0009360">
    <property type="term" value="C:DNA polymerase III complex"/>
    <property type="evidence" value="ECO:0007669"/>
    <property type="project" value="InterPro"/>
</dbReference>
<dbReference type="AlphaFoldDB" id="X1TX41"/>
<evidence type="ECO:0000256" key="3">
    <source>
        <dbReference type="ARBA" id="ARBA00022490"/>
    </source>
</evidence>
<feature type="domain" description="DNA polymerase III beta sliding clamp central" evidence="10">
    <location>
        <begin position="129"/>
        <end position="227"/>
    </location>
</feature>
<keyword evidence="7" id="KW-0239">DNA-directed DNA polymerase</keyword>
<name>X1TX41_9ZZZZ</name>
<dbReference type="SMART" id="SM00480">
    <property type="entry name" value="POL3Bc"/>
    <property type="match status" value="1"/>
</dbReference>
<dbReference type="Pfam" id="PF00712">
    <property type="entry name" value="DNA_pol3_beta"/>
    <property type="match status" value="1"/>
</dbReference>